<dbReference type="CDD" id="cd00093">
    <property type="entry name" value="HTH_XRE"/>
    <property type="match status" value="1"/>
</dbReference>
<comment type="caution">
    <text evidence="3">The sequence shown here is derived from an EMBL/GenBank/DDBJ whole genome shotgun (WGS) entry which is preliminary data.</text>
</comment>
<protein>
    <submittedName>
        <fullName evidence="3">Transcriptional regulator with XRE-family HTH domain</fullName>
    </submittedName>
</protein>
<dbReference type="SMART" id="SM00530">
    <property type="entry name" value="HTH_XRE"/>
    <property type="match status" value="1"/>
</dbReference>
<dbReference type="InterPro" id="IPR050807">
    <property type="entry name" value="TransReg_Diox_bact_type"/>
</dbReference>
<keyword evidence="1" id="KW-0238">DNA-binding</keyword>
<gene>
    <name evidence="3" type="ORF">C7383_10773</name>
</gene>
<evidence type="ECO:0000256" key="1">
    <source>
        <dbReference type="ARBA" id="ARBA00023125"/>
    </source>
</evidence>
<name>A0AB73T393_9FIRM</name>
<accession>A0AB73T393</accession>
<sequence>MKIGEQIKSFRLNKGYSVNRLANEAGLSQSYLRDVELCKKNPTVETLSYICDALEISLADFFNEYCRQEPTVSSLVEAIYRLTPTQRQLLEAFLHSILTPESPKEIHKRQDIL</sequence>
<dbReference type="PANTHER" id="PTHR46797">
    <property type="entry name" value="HTH-TYPE TRANSCRIPTIONAL REGULATOR"/>
    <property type="match status" value="1"/>
</dbReference>
<dbReference type="PANTHER" id="PTHR46797:SF1">
    <property type="entry name" value="METHYLPHOSPHONATE SYNTHASE"/>
    <property type="match status" value="1"/>
</dbReference>
<proteinExistence type="predicted"/>
<dbReference type="Pfam" id="PF01381">
    <property type="entry name" value="HTH_3"/>
    <property type="match status" value="1"/>
</dbReference>
<feature type="domain" description="HTH cro/C1-type" evidence="2">
    <location>
        <begin position="7"/>
        <end position="61"/>
    </location>
</feature>
<organism evidence="3 4">
    <name type="scientific">Murimonas intestini</name>
    <dbReference type="NCBI Taxonomy" id="1337051"/>
    <lineage>
        <taxon>Bacteria</taxon>
        <taxon>Bacillati</taxon>
        <taxon>Bacillota</taxon>
        <taxon>Clostridia</taxon>
        <taxon>Lachnospirales</taxon>
        <taxon>Lachnospiraceae</taxon>
        <taxon>Murimonas</taxon>
    </lineage>
</organism>
<evidence type="ECO:0000259" key="2">
    <source>
        <dbReference type="PROSITE" id="PS50943"/>
    </source>
</evidence>
<evidence type="ECO:0000313" key="3">
    <source>
        <dbReference type="EMBL" id="PWJ75066.1"/>
    </source>
</evidence>
<dbReference type="Proteomes" id="UP000245412">
    <property type="component" value="Unassembled WGS sequence"/>
</dbReference>
<keyword evidence="4" id="KW-1185">Reference proteome</keyword>
<dbReference type="InterPro" id="IPR001387">
    <property type="entry name" value="Cro/C1-type_HTH"/>
</dbReference>
<dbReference type="RefSeq" id="WP_257497697.1">
    <property type="nucleotide sequence ID" value="NZ_JANKBI010000007.1"/>
</dbReference>
<dbReference type="InterPro" id="IPR010982">
    <property type="entry name" value="Lambda_DNA-bd_dom_sf"/>
</dbReference>
<dbReference type="AlphaFoldDB" id="A0AB73T393"/>
<dbReference type="SUPFAM" id="SSF47413">
    <property type="entry name" value="lambda repressor-like DNA-binding domains"/>
    <property type="match status" value="1"/>
</dbReference>
<dbReference type="Gene3D" id="1.10.260.40">
    <property type="entry name" value="lambda repressor-like DNA-binding domains"/>
    <property type="match status" value="1"/>
</dbReference>
<dbReference type="GO" id="GO:0003700">
    <property type="term" value="F:DNA-binding transcription factor activity"/>
    <property type="evidence" value="ECO:0007669"/>
    <property type="project" value="TreeGrafter"/>
</dbReference>
<dbReference type="PROSITE" id="PS50943">
    <property type="entry name" value="HTH_CROC1"/>
    <property type="match status" value="1"/>
</dbReference>
<dbReference type="EMBL" id="QGGY01000007">
    <property type="protein sequence ID" value="PWJ75066.1"/>
    <property type="molecule type" value="Genomic_DNA"/>
</dbReference>
<dbReference type="GO" id="GO:0005829">
    <property type="term" value="C:cytosol"/>
    <property type="evidence" value="ECO:0007669"/>
    <property type="project" value="TreeGrafter"/>
</dbReference>
<dbReference type="GO" id="GO:0003677">
    <property type="term" value="F:DNA binding"/>
    <property type="evidence" value="ECO:0007669"/>
    <property type="project" value="UniProtKB-KW"/>
</dbReference>
<evidence type="ECO:0000313" key="4">
    <source>
        <dbReference type="Proteomes" id="UP000245412"/>
    </source>
</evidence>
<reference evidence="3 4" key="1">
    <citation type="submission" date="2018-05" db="EMBL/GenBank/DDBJ databases">
        <authorList>
            <person name="Goeker M."/>
            <person name="Huntemann M."/>
            <person name="Clum A."/>
            <person name="Pillay M."/>
            <person name="Palaniappan K."/>
            <person name="Varghese N."/>
            <person name="Mikhailova N."/>
            <person name="Stamatis D."/>
            <person name="Reddy T."/>
            <person name="Daum C."/>
            <person name="Shapiro N."/>
            <person name="Ivanova N."/>
            <person name="Kyrpides N."/>
            <person name="Woyke T."/>
        </authorList>
    </citation>
    <scope>NUCLEOTIDE SEQUENCE [LARGE SCALE GENOMIC DNA]</scope>
    <source>
        <strain evidence="3 4">DSM 26524</strain>
    </source>
</reference>